<sequence length="107" mass="11602">MYGGMENKTSSSDQPSGAPPPVISPIAVDSLCDDVIVEVLKHLPKIASLACAARAMKRWRRGGLSPAILRRFRVHHHGKPSSATTTWPNQAHAWCSNQRSMSSSTPI</sequence>
<dbReference type="SUPFAM" id="SSF81383">
    <property type="entry name" value="F-box domain"/>
    <property type="match status" value="1"/>
</dbReference>
<organism evidence="2 3">
    <name type="scientific">Oryza meyeriana var. granulata</name>
    <dbReference type="NCBI Taxonomy" id="110450"/>
    <lineage>
        <taxon>Eukaryota</taxon>
        <taxon>Viridiplantae</taxon>
        <taxon>Streptophyta</taxon>
        <taxon>Embryophyta</taxon>
        <taxon>Tracheophyta</taxon>
        <taxon>Spermatophyta</taxon>
        <taxon>Magnoliopsida</taxon>
        <taxon>Liliopsida</taxon>
        <taxon>Poales</taxon>
        <taxon>Poaceae</taxon>
        <taxon>BOP clade</taxon>
        <taxon>Oryzoideae</taxon>
        <taxon>Oryzeae</taxon>
        <taxon>Oryzinae</taxon>
        <taxon>Oryza</taxon>
        <taxon>Oryza meyeriana</taxon>
    </lineage>
</organism>
<feature type="region of interest" description="Disordered" evidence="1">
    <location>
        <begin position="1"/>
        <end position="23"/>
    </location>
</feature>
<dbReference type="Proteomes" id="UP000479710">
    <property type="component" value="Unassembled WGS sequence"/>
</dbReference>
<evidence type="ECO:0000313" key="2">
    <source>
        <dbReference type="EMBL" id="KAF0917309.1"/>
    </source>
</evidence>
<keyword evidence="3" id="KW-1185">Reference proteome</keyword>
<dbReference type="EMBL" id="SPHZ02000005">
    <property type="protein sequence ID" value="KAF0917309.1"/>
    <property type="molecule type" value="Genomic_DNA"/>
</dbReference>
<protein>
    <recommendedName>
        <fullName evidence="4">F-box domain-containing protein</fullName>
    </recommendedName>
</protein>
<accession>A0A6G1DXS9</accession>
<evidence type="ECO:0008006" key="4">
    <source>
        <dbReference type="Google" id="ProtNLM"/>
    </source>
</evidence>
<evidence type="ECO:0000313" key="3">
    <source>
        <dbReference type="Proteomes" id="UP000479710"/>
    </source>
</evidence>
<dbReference type="AlphaFoldDB" id="A0A6G1DXS9"/>
<feature type="region of interest" description="Disordered" evidence="1">
    <location>
        <begin position="78"/>
        <end position="107"/>
    </location>
</feature>
<comment type="caution">
    <text evidence="2">The sequence shown here is derived from an EMBL/GenBank/DDBJ whole genome shotgun (WGS) entry which is preliminary data.</text>
</comment>
<reference evidence="2 3" key="1">
    <citation type="submission" date="2019-11" db="EMBL/GenBank/DDBJ databases">
        <title>Whole genome sequence of Oryza granulata.</title>
        <authorList>
            <person name="Li W."/>
        </authorList>
    </citation>
    <scope>NUCLEOTIDE SEQUENCE [LARGE SCALE GENOMIC DNA]</scope>
    <source>
        <strain evidence="3">cv. Menghai</strain>
        <tissue evidence="2">Leaf</tissue>
    </source>
</reference>
<feature type="compositionally biased region" description="Polar residues" evidence="1">
    <location>
        <begin position="81"/>
        <end position="107"/>
    </location>
</feature>
<dbReference type="InterPro" id="IPR036047">
    <property type="entry name" value="F-box-like_dom_sf"/>
</dbReference>
<evidence type="ECO:0000256" key="1">
    <source>
        <dbReference type="SAM" id="MobiDB-lite"/>
    </source>
</evidence>
<gene>
    <name evidence="2" type="ORF">E2562_017485</name>
</gene>
<proteinExistence type="predicted"/>
<name>A0A6G1DXS9_9ORYZ</name>